<sequence>MRFSRQELIDIITPHVLRTLIRLHQKIGATVTEADLIAAGLSEEQRQALVQTKRLVAAEAGGYEVQL</sequence>
<keyword evidence="2" id="KW-1185">Reference proteome</keyword>
<protein>
    <submittedName>
        <fullName evidence="1">Uncharacterized protein</fullName>
    </submittedName>
</protein>
<gene>
    <name evidence="1" type="ORF">OS242_07345</name>
</gene>
<organism evidence="1 2">
    <name type="scientific">Tumebacillus lacus</name>
    <dbReference type="NCBI Taxonomy" id="2995335"/>
    <lineage>
        <taxon>Bacteria</taxon>
        <taxon>Bacillati</taxon>
        <taxon>Bacillota</taxon>
        <taxon>Bacilli</taxon>
        <taxon>Bacillales</taxon>
        <taxon>Alicyclobacillaceae</taxon>
        <taxon>Tumebacillus</taxon>
    </lineage>
</organism>
<accession>A0ABT3WYQ8</accession>
<evidence type="ECO:0000313" key="2">
    <source>
        <dbReference type="Proteomes" id="UP001208017"/>
    </source>
</evidence>
<dbReference type="Proteomes" id="UP001208017">
    <property type="component" value="Unassembled WGS sequence"/>
</dbReference>
<proteinExistence type="predicted"/>
<dbReference type="RefSeq" id="WP_267151029.1">
    <property type="nucleotide sequence ID" value="NZ_JAPMLT010000003.1"/>
</dbReference>
<evidence type="ECO:0000313" key="1">
    <source>
        <dbReference type="EMBL" id="MCX7569776.1"/>
    </source>
</evidence>
<name>A0ABT3WYQ8_9BACL</name>
<comment type="caution">
    <text evidence="1">The sequence shown here is derived from an EMBL/GenBank/DDBJ whole genome shotgun (WGS) entry which is preliminary data.</text>
</comment>
<reference evidence="1 2" key="1">
    <citation type="submission" date="2022-11" db="EMBL/GenBank/DDBJ databases">
        <title>Study of microbial diversity in lake waters.</title>
        <authorList>
            <person name="Zhang J."/>
        </authorList>
    </citation>
    <scope>NUCLEOTIDE SEQUENCE [LARGE SCALE GENOMIC DNA]</scope>
    <source>
        <strain evidence="1 2">DT12</strain>
    </source>
</reference>
<dbReference type="EMBL" id="JAPMLT010000003">
    <property type="protein sequence ID" value="MCX7569776.1"/>
    <property type="molecule type" value="Genomic_DNA"/>
</dbReference>